<keyword evidence="3" id="KW-1185">Reference proteome</keyword>
<proteinExistence type="predicted"/>
<organism evidence="2 3">
    <name type="scientific">Amygdalobacter nucleatus</name>
    <dbReference type="NCBI Taxonomy" id="3029274"/>
    <lineage>
        <taxon>Bacteria</taxon>
        <taxon>Bacillati</taxon>
        <taxon>Bacillota</taxon>
        <taxon>Clostridia</taxon>
        <taxon>Eubacteriales</taxon>
        <taxon>Oscillospiraceae</taxon>
        <taxon>Amygdalobacter</taxon>
    </lineage>
</organism>
<feature type="transmembrane region" description="Helical" evidence="1">
    <location>
        <begin position="133"/>
        <end position="153"/>
    </location>
</feature>
<feature type="transmembrane region" description="Helical" evidence="1">
    <location>
        <begin position="398"/>
        <end position="417"/>
    </location>
</feature>
<feature type="transmembrane region" description="Helical" evidence="1">
    <location>
        <begin position="58"/>
        <end position="80"/>
    </location>
</feature>
<reference evidence="3" key="1">
    <citation type="submission" date="2016-01" db="EMBL/GenBank/DDBJ databases">
        <authorList>
            <person name="Mitreva M."/>
            <person name="Pepin K.H."/>
            <person name="Mihindukulasuriya K.A."/>
            <person name="Fulton R."/>
            <person name="Fronick C."/>
            <person name="O'Laughlin M."/>
            <person name="Miner T."/>
            <person name="Herter B."/>
            <person name="Rosa B.A."/>
            <person name="Cordes M."/>
            <person name="Tomlinson C."/>
            <person name="Wollam A."/>
            <person name="Palsikar V.B."/>
            <person name="Mardis E.R."/>
            <person name="Wilson R.K."/>
        </authorList>
    </citation>
    <scope>NUCLEOTIDE SEQUENCE [LARGE SCALE GENOMIC DNA]</scope>
    <source>
        <strain evidence="3">KA00274</strain>
    </source>
</reference>
<dbReference type="OrthoDB" id="9776502at2"/>
<accession>A0A133YAG1</accession>
<dbReference type="STRING" id="1497955.HMPREF1872_00964"/>
<feature type="transmembrane region" description="Helical" evidence="1">
    <location>
        <begin position="304"/>
        <end position="320"/>
    </location>
</feature>
<name>A0A133YAG1_9FIRM</name>
<gene>
    <name evidence="2" type="ORF">HMPREF1872_00964</name>
</gene>
<dbReference type="InterPro" id="IPR011470">
    <property type="entry name" value="DUF1576"/>
</dbReference>
<evidence type="ECO:0008006" key="4">
    <source>
        <dbReference type="Google" id="ProtNLM"/>
    </source>
</evidence>
<dbReference type="RefSeq" id="WP_082714347.1">
    <property type="nucleotide sequence ID" value="NZ_JARFNM010000001.1"/>
</dbReference>
<dbReference type="Pfam" id="PF07613">
    <property type="entry name" value="DUF1576"/>
    <property type="match status" value="2"/>
</dbReference>
<feature type="transmembrane region" description="Helical" evidence="1">
    <location>
        <begin position="327"/>
        <end position="346"/>
    </location>
</feature>
<evidence type="ECO:0000256" key="1">
    <source>
        <dbReference type="SAM" id="Phobius"/>
    </source>
</evidence>
<feature type="transmembrane region" description="Helical" evidence="1">
    <location>
        <begin position="192"/>
        <end position="213"/>
    </location>
</feature>
<dbReference type="EMBL" id="LSCV01000031">
    <property type="protein sequence ID" value="KXB40154.1"/>
    <property type="molecule type" value="Genomic_DNA"/>
</dbReference>
<feature type="transmembrane region" description="Helical" evidence="1">
    <location>
        <begin position="87"/>
        <end position="104"/>
    </location>
</feature>
<feature type="transmembrane region" description="Helical" evidence="1">
    <location>
        <begin position="271"/>
        <end position="298"/>
    </location>
</feature>
<feature type="transmembrane region" description="Helical" evidence="1">
    <location>
        <begin position="159"/>
        <end position="180"/>
    </location>
</feature>
<evidence type="ECO:0000313" key="2">
    <source>
        <dbReference type="EMBL" id="KXB40154.1"/>
    </source>
</evidence>
<comment type="caution">
    <text evidence="2">The sequence shown here is derived from an EMBL/GenBank/DDBJ whole genome shotgun (WGS) entry which is preliminary data.</text>
</comment>
<evidence type="ECO:0000313" key="3">
    <source>
        <dbReference type="Proteomes" id="UP000070080"/>
    </source>
</evidence>
<protein>
    <recommendedName>
        <fullName evidence="4">DUF1576 domain-containing protein</fullName>
    </recommendedName>
</protein>
<keyword evidence="1" id="KW-1133">Transmembrane helix</keyword>
<keyword evidence="1" id="KW-0472">Membrane</keyword>
<sequence>MDIFKMRQSLKNLCKKHVLLGFALATLIYGLCMPDARNLPADFYKLLTNQAYLVHDFVEIAGLSATFINVGLHFLLAYYLMVRNERSGLYGLQIAAIGMFVGHAFFGSNLLNILPIILGVALYAKWAGHSFKLYTAISMFACAMAPLVSYVIFVHGFNWLNLVCGLILGLIIGFCAAPLSESFVRFHQGYTLFNFGFTTGMLAMLITSFFGYFNLEITPAQFLSSAYHKELKIYLFMIISLLCLLILGCEKSKMHELKQLLKSGGRAPSDFISSYGISVTLCNMCINTSIYFCLILALDFPLNGTLLGGLFTILGFSAFGMHPKNCLSIAIGVTIAALLHGENIASQKYLLTLLFSTGLAPIAGEYGWFLGIIAGFIHFNLTSIVLNLHLGMSLYNNGFTSAFVAALVVPLAETLIADNNDY</sequence>
<dbReference type="AlphaFoldDB" id="A0A133YAG1"/>
<feature type="transmembrane region" description="Helical" evidence="1">
    <location>
        <begin position="366"/>
        <end position="386"/>
    </location>
</feature>
<feature type="transmembrane region" description="Helical" evidence="1">
    <location>
        <begin position="110"/>
        <end position="126"/>
    </location>
</feature>
<feature type="transmembrane region" description="Helical" evidence="1">
    <location>
        <begin position="233"/>
        <end position="250"/>
    </location>
</feature>
<keyword evidence="1" id="KW-0812">Transmembrane</keyword>
<dbReference type="Proteomes" id="UP000070080">
    <property type="component" value="Unassembled WGS sequence"/>
</dbReference>